<keyword evidence="1" id="KW-0732">Signal</keyword>
<comment type="caution">
    <text evidence="2">The sequence shown here is derived from an EMBL/GenBank/DDBJ whole genome shotgun (WGS) entry which is preliminary data.</text>
</comment>
<evidence type="ECO:0000313" key="3">
    <source>
        <dbReference type="Proteomes" id="UP000655225"/>
    </source>
</evidence>
<keyword evidence="1" id="KW-0472">Membrane</keyword>
<protein>
    <recommendedName>
        <fullName evidence="1">High-affinity nitrate transporter</fullName>
    </recommendedName>
</protein>
<proteinExistence type="inferred from homology"/>
<organism evidence="2 3">
    <name type="scientific">Tetracentron sinense</name>
    <name type="common">Spur-leaf</name>
    <dbReference type="NCBI Taxonomy" id="13715"/>
    <lineage>
        <taxon>Eukaryota</taxon>
        <taxon>Viridiplantae</taxon>
        <taxon>Streptophyta</taxon>
        <taxon>Embryophyta</taxon>
        <taxon>Tracheophyta</taxon>
        <taxon>Spermatophyta</taxon>
        <taxon>Magnoliopsida</taxon>
        <taxon>Trochodendrales</taxon>
        <taxon>Trochodendraceae</taxon>
        <taxon>Tetracentron</taxon>
    </lineage>
</organism>
<keyword evidence="1" id="KW-1003">Cell membrane</keyword>
<dbReference type="Pfam" id="PF16974">
    <property type="entry name" value="NAR2"/>
    <property type="match status" value="1"/>
</dbReference>
<gene>
    <name evidence="2" type="ORF">HHK36_025043</name>
</gene>
<name>A0A834YRW9_TETSI</name>
<comment type="function">
    <text evidence="1">Involved in nitrate transport.</text>
</comment>
<dbReference type="InterPro" id="IPR016605">
    <property type="entry name" value="Transptr_NO3_Nar2"/>
</dbReference>
<keyword evidence="1" id="KW-1133">Transmembrane helix</keyword>
<dbReference type="GO" id="GO:0005886">
    <property type="term" value="C:plasma membrane"/>
    <property type="evidence" value="ECO:0007669"/>
    <property type="project" value="UniProtKB-UniRule"/>
</dbReference>
<evidence type="ECO:0000256" key="1">
    <source>
        <dbReference type="PIRNR" id="PIRNR012939"/>
    </source>
</evidence>
<reference evidence="2 3" key="1">
    <citation type="submission" date="2020-04" db="EMBL/GenBank/DDBJ databases">
        <title>Plant Genome Project.</title>
        <authorList>
            <person name="Zhang R.-G."/>
        </authorList>
    </citation>
    <scope>NUCLEOTIDE SEQUENCE [LARGE SCALE GENOMIC DNA]</scope>
    <source>
        <strain evidence="2">YNK0</strain>
        <tissue evidence="2">Leaf</tissue>
    </source>
</reference>
<dbReference type="GO" id="GO:0042128">
    <property type="term" value="P:nitrate assimilation"/>
    <property type="evidence" value="ECO:0007669"/>
    <property type="project" value="UniProtKB-UniRule"/>
</dbReference>
<accession>A0A834YRW9</accession>
<comment type="similarity">
    <text evidence="1">Belongs to the NAR2 family.</text>
</comment>
<keyword evidence="3" id="KW-1185">Reference proteome</keyword>
<feature type="chain" id="PRO_5033201940" description="High-affinity nitrate transporter" evidence="1">
    <location>
        <begin position="23"/>
        <end position="206"/>
    </location>
</feature>
<evidence type="ECO:0000313" key="2">
    <source>
        <dbReference type="EMBL" id="KAF8390516.1"/>
    </source>
</evidence>
<dbReference type="PANTHER" id="PTHR34806">
    <property type="entry name" value="HIGH-AFFINITY NITRATE TRANSPORTER 3.2"/>
    <property type="match status" value="1"/>
</dbReference>
<dbReference type="Proteomes" id="UP000655225">
    <property type="component" value="Unassembled WGS sequence"/>
</dbReference>
<dbReference type="PIRSF" id="PIRSF012939">
    <property type="entry name" value="Transpt_NO3_Nar2"/>
    <property type="match status" value="1"/>
</dbReference>
<feature type="signal peptide" evidence="1">
    <location>
        <begin position="1"/>
        <end position="22"/>
    </location>
</feature>
<dbReference type="GO" id="GO:0010167">
    <property type="term" value="P:response to nitrate"/>
    <property type="evidence" value="ECO:0007669"/>
    <property type="project" value="UniProtKB-UniRule"/>
</dbReference>
<keyword evidence="1" id="KW-0812">Transmembrane</keyword>
<dbReference type="PANTHER" id="PTHR34806:SF1">
    <property type="entry name" value="HIGH-AFFINITY NITRATE TRANSPORTER 3.1"/>
    <property type="match status" value="1"/>
</dbReference>
<keyword evidence="1" id="KW-0534">Nitrate assimilation</keyword>
<dbReference type="AlphaFoldDB" id="A0A834YRW9"/>
<feature type="transmembrane region" description="Helical" evidence="1">
    <location>
        <begin position="176"/>
        <end position="195"/>
    </location>
</feature>
<sequence length="206" mass="23042">MAAHIPMILLLFFFCLLGSVLGGVLFSSLPQALLVQATAKHGAVLIAGEDEITVTWDINQTRGEEVDVAYKMVKVKLCYAPISQQDRPWRMANDDLSRDKTCQFDIVVRPCSMNNKEESISWMIETKVPTATYFVRVYVINSQGNEEAFGQTTDINKTMNLLKIHGVSGRHAPLDTAVACFSAFSVVSLFGFFFLENRNARRPLEN</sequence>
<dbReference type="GO" id="GO:0015112">
    <property type="term" value="F:nitrate transmembrane transporter activity"/>
    <property type="evidence" value="ECO:0007669"/>
    <property type="project" value="TreeGrafter"/>
</dbReference>
<dbReference type="OMA" id="CPHEIVS"/>
<dbReference type="OrthoDB" id="2015470at2759"/>
<dbReference type="EMBL" id="JABCRI010000018">
    <property type="protein sequence ID" value="KAF8390516.1"/>
    <property type="molecule type" value="Genomic_DNA"/>
</dbReference>